<feature type="transmembrane region" description="Helical" evidence="6">
    <location>
        <begin position="228"/>
        <end position="247"/>
    </location>
</feature>
<evidence type="ECO:0000313" key="7">
    <source>
        <dbReference type="EMBL" id="PCC39027.1"/>
    </source>
</evidence>
<accession>A0A2A3YIA8</accession>
<keyword evidence="5 6" id="KW-0472">Membrane</keyword>
<comment type="subcellular location">
    <subcellularLocation>
        <location evidence="6">Cell membrane</location>
        <topology evidence="6">Multi-pass membrane protein</topology>
    </subcellularLocation>
    <subcellularLocation>
        <location evidence="1">Membrane</location>
        <topology evidence="1">Multi-pass membrane protein</topology>
    </subcellularLocation>
</comment>
<evidence type="ECO:0000256" key="2">
    <source>
        <dbReference type="ARBA" id="ARBA00009142"/>
    </source>
</evidence>
<organism evidence="7 8">
    <name type="scientific">Brachybacterium alimentarium</name>
    <dbReference type="NCBI Taxonomy" id="47845"/>
    <lineage>
        <taxon>Bacteria</taxon>
        <taxon>Bacillati</taxon>
        <taxon>Actinomycetota</taxon>
        <taxon>Actinomycetes</taxon>
        <taxon>Micrococcales</taxon>
        <taxon>Dermabacteraceae</taxon>
        <taxon>Brachybacterium</taxon>
    </lineage>
</organism>
<dbReference type="PANTHER" id="PTHR43701:SF12">
    <property type="entry name" value="MEMBRANE TRANSPORTER PROTEIN YTNM-RELATED"/>
    <property type="match status" value="1"/>
</dbReference>
<dbReference type="Pfam" id="PF01925">
    <property type="entry name" value="TauE"/>
    <property type="match status" value="1"/>
</dbReference>
<dbReference type="InterPro" id="IPR002781">
    <property type="entry name" value="TM_pro_TauE-like"/>
</dbReference>
<keyword evidence="6" id="KW-1003">Cell membrane</keyword>
<feature type="transmembrane region" description="Helical" evidence="6">
    <location>
        <begin position="71"/>
        <end position="91"/>
    </location>
</feature>
<evidence type="ECO:0000256" key="5">
    <source>
        <dbReference type="ARBA" id="ARBA00023136"/>
    </source>
</evidence>
<dbReference type="GO" id="GO:0005886">
    <property type="term" value="C:plasma membrane"/>
    <property type="evidence" value="ECO:0007669"/>
    <property type="project" value="UniProtKB-SubCell"/>
</dbReference>
<sequence length="303" mass="29896">MELLPAGIAGFLAQMIDGALGMGYGVTSASLLLATGMAPAVVAATVKFAQLGTTLASGASHWQARNVDGRIVARLALPGGLGALAGATVLSSLSLQAAAPVMSALLLILGILVMVRFVTRRSRPVTTDGASPRRGLLVPLGLVGGLVDSTGGGGWGPVVTSTLLTSSRTAPRTVIGSVATAEFVVTVCASIGFLLGLGLDRVSLGLTLALMIGGVLAAPLAARLAGRLPAGILGVLVGSLIITLNLGPTLSGLAVPAPARLAVQSGAALACLLLLAAALRRHRASRALPAGADEAVPSLPVPS</sequence>
<dbReference type="PANTHER" id="PTHR43701">
    <property type="entry name" value="MEMBRANE TRANSPORTER PROTEIN MJ0441-RELATED"/>
    <property type="match status" value="1"/>
</dbReference>
<feature type="transmembrane region" description="Helical" evidence="6">
    <location>
        <begin position="259"/>
        <end position="279"/>
    </location>
</feature>
<evidence type="ECO:0000256" key="1">
    <source>
        <dbReference type="ARBA" id="ARBA00004141"/>
    </source>
</evidence>
<dbReference type="AlphaFoldDB" id="A0A2A3YIA8"/>
<name>A0A2A3YIA8_9MICO</name>
<evidence type="ECO:0000256" key="3">
    <source>
        <dbReference type="ARBA" id="ARBA00022692"/>
    </source>
</evidence>
<feature type="transmembrane region" description="Helical" evidence="6">
    <location>
        <begin position="31"/>
        <end position="50"/>
    </location>
</feature>
<gene>
    <name evidence="7" type="ORF">CIK66_11275</name>
</gene>
<feature type="transmembrane region" description="Helical" evidence="6">
    <location>
        <begin position="202"/>
        <end position="221"/>
    </location>
</feature>
<keyword evidence="8" id="KW-1185">Reference proteome</keyword>
<dbReference type="OrthoDB" id="45564at2"/>
<protein>
    <recommendedName>
        <fullName evidence="6">Probable membrane transporter protein</fullName>
    </recommendedName>
</protein>
<proteinExistence type="inferred from homology"/>
<reference evidence="7 8" key="1">
    <citation type="journal article" date="2017" name="Elife">
        <title>Extensive horizontal gene transfer in cheese-associated bacteria.</title>
        <authorList>
            <person name="Bonham K.S."/>
            <person name="Wolfe B.E."/>
            <person name="Dutton R.J."/>
        </authorList>
    </citation>
    <scope>NUCLEOTIDE SEQUENCE [LARGE SCALE GENOMIC DNA]</scope>
    <source>
        <strain evidence="7 8">341_9</strain>
    </source>
</reference>
<evidence type="ECO:0000313" key="8">
    <source>
        <dbReference type="Proteomes" id="UP000218598"/>
    </source>
</evidence>
<comment type="caution">
    <text evidence="7">The sequence shown here is derived from an EMBL/GenBank/DDBJ whole genome shotgun (WGS) entry which is preliminary data.</text>
</comment>
<dbReference type="Proteomes" id="UP000218598">
    <property type="component" value="Unassembled WGS sequence"/>
</dbReference>
<feature type="transmembrane region" description="Helical" evidence="6">
    <location>
        <begin position="174"/>
        <end position="196"/>
    </location>
</feature>
<keyword evidence="4 6" id="KW-1133">Transmembrane helix</keyword>
<evidence type="ECO:0000256" key="6">
    <source>
        <dbReference type="RuleBase" id="RU363041"/>
    </source>
</evidence>
<evidence type="ECO:0000256" key="4">
    <source>
        <dbReference type="ARBA" id="ARBA00022989"/>
    </source>
</evidence>
<comment type="similarity">
    <text evidence="2 6">Belongs to the 4-toluene sulfonate uptake permease (TSUP) (TC 2.A.102) family.</text>
</comment>
<dbReference type="EMBL" id="NRGR01000019">
    <property type="protein sequence ID" value="PCC39027.1"/>
    <property type="molecule type" value="Genomic_DNA"/>
</dbReference>
<feature type="transmembrane region" description="Helical" evidence="6">
    <location>
        <begin position="97"/>
        <end position="118"/>
    </location>
</feature>
<keyword evidence="3 6" id="KW-0812">Transmembrane</keyword>
<dbReference type="InterPro" id="IPR051598">
    <property type="entry name" value="TSUP/Inactive_protease-like"/>
</dbReference>